<accession>A0A0L0W3K4</accession>
<dbReference type="EMBL" id="AJIL01000004">
    <property type="protein sequence ID" value="KNF06133.1"/>
    <property type="molecule type" value="Genomic_DNA"/>
</dbReference>
<reference evidence="2" key="1">
    <citation type="submission" date="2014-03" db="EMBL/GenBank/DDBJ databases">
        <title>The Genome Sequence of Puccinia striiformis f. sp. tritici PST-78.</title>
        <authorList>
            <consortium name="The Broad Institute Genome Sequencing Platform"/>
            <person name="Cuomo C."/>
            <person name="Hulbert S."/>
            <person name="Chen X."/>
            <person name="Walker B."/>
            <person name="Young S.K."/>
            <person name="Zeng Q."/>
            <person name="Gargeya S."/>
            <person name="Fitzgerald M."/>
            <person name="Haas B."/>
            <person name="Abouelleil A."/>
            <person name="Alvarado L."/>
            <person name="Arachchi H.M."/>
            <person name="Berlin A.M."/>
            <person name="Chapman S.B."/>
            <person name="Goldberg J."/>
            <person name="Griggs A."/>
            <person name="Gujja S."/>
            <person name="Hansen M."/>
            <person name="Howarth C."/>
            <person name="Imamovic A."/>
            <person name="Larimer J."/>
            <person name="McCowan C."/>
            <person name="Montmayeur A."/>
            <person name="Murphy C."/>
            <person name="Neiman D."/>
            <person name="Pearson M."/>
            <person name="Priest M."/>
            <person name="Roberts A."/>
            <person name="Saif S."/>
            <person name="Shea T."/>
            <person name="Sisk P."/>
            <person name="Sykes S."/>
            <person name="Wortman J."/>
            <person name="Nusbaum C."/>
            <person name="Birren B."/>
        </authorList>
    </citation>
    <scope>NUCLEOTIDE SEQUENCE [LARGE SCALE GENOMIC DNA]</scope>
    <source>
        <strain evidence="2">race PST-78</strain>
    </source>
</reference>
<evidence type="ECO:0000313" key="1">
    <source>
        <dbReference type="EMBL" id="KNF06133.1"/>
    </source>
</evidence>
<proteinExistence type="predicted"/>
<name>A0A0L0W3K4_9BASI</name>
<dbReference type="AlphaFoldDB" id="A0A0L0W3K4"/>
<evidence type="ECO:0000313" key="2">
    <source>
        <dbReference type="Proteomes" id="UP000054564"/>
    </source>
</evidence>
<keyword evidence="2" id="KW-1185">Reference proteome</keyword>
<protein>
    <submittedName>
        <fullName evidence="1">Uncharacterized protein</fullName>
    </submittedName>
</protein>
<dbReference type="Proteomes" id="UP000054564">
    <property type="component" value="Unassembled WGS sequence"/>
</dbReference>
<organism evidence="1 2">
    <name type="scientific">Puccinia striiformis f. sp. tritici PST-78</name>
    <dbReference type="NCBI Taxonomy" id="1165861"/>
    <lineage>
        <taxon>Eukaryota</taxon>
        <taxon>Fungi</taxon>
        <taxon>Dikarya</taxon>
        <taxon>Basidiomycota</taxon>
        <taxon>Pucciniomycotina</taxon>
        <taxon>Pucciniomycetes</taxon>
        <taxon>Pucciniales</taxon>
        <taxon>Pucciniaceae</taxon>
        <taxon>Puccinia</taxon>
    </lineage>
</organism>
<gene>
    <name evidence="1" type="ORF">PSTG_00643</name>
</gene>
<comment type="caution">
    <text evidence="1">The sequence shown here is derived from an EMBL/GenBank/DDBJ whole genome shotgun (WGS) entry which is preliminary data.</text>
</comment>
<sequence>MSHGSWSRLEANRSEAYTSSWLAIDIDDIASQPPFLTTWNRAERKSISHDPINRPRVDFSSIRSRIDRNLEKCVRGVHSTE</sequence>